<sequence length="201" mass="21920">MRVVILDTGCANLLSLARAVSRLGIDPEVTRDPKLVKAADRVFLPGVGTARAAMAELEKRELPDLIRSLTQPVLGICLGEQLLAKRSEETGGVDMLGLIPAEVRELRVGSLPLPHMGWNRVFPDDSPMAKHLFKGLPAGEWFYFVHSYAMPVNECTIARAEYGEPFTAAAARDNFAGVQFHPERSGKAGARLLANFLGVER</sequence>
<evidence type="ECO:0000256" key="12">
    <source>
        <dbReference type="HAMAP-Rule" id="MF_00278"/>
    </source>
</evidence>
<evidence type="ECO:0000259" key="14">
    <source>
        <dbReference type="Pfam" id="PF00117"/>
    </source>
</evidence>
<dbReference type="PANTHER" id="PTHR42701">
    <property type="entry name" value="IMIDAZOLE GLYCEROL PHOSPHATE SYNTHASE SUBUNIT HISH"/>
    <property type="match status" value="1"/>
</dbReference>
<dbReference type="CDD" id="cd01748">
    <property type="entry name" value="GATase1_IGP_Synthase"/>
    <property type="match status" value="1"/>
</dbReference>
<comment type="function">
    <text evidence="12">IGPS catalyzes the conversion of PRFAR and glutamine to IGP, AICAR and glutamate. The HisH subunit catalyzes the hydrolysis of glutamine to glutamate and ammonia as part of the synthesis of IGP and AICAR. The resulting ammonia molecule is channeled to the active site of HisF.</text>
</comment>
<evidence type="ECO:0000256" key="11">
    <source>
        <dbReference type="ARBA" id="ARBA00049534"/>
    </source>
</evidence>
<organism evidence="15 16">
    <name type="scientific">Sutterella seckii</name>
    <dbReference type="NCBI Taxonomy" id="1944635"/>
    <lineage>
        <taxon>Bacteria</taxon>
        <taxon>Pseudomonadati</taxon>
        <taxon>Pseudomonadota</taxon>
        <taxon>Betaproteobacteria</taxon>
        <taxon>Burkholderiales</taxon>
        <taxon>Sutterellaceae</taxon>
        <taxon>Sutterella</taxon>
    </lineage>
</organism>
<name>A0A6I1EX11_9BURK</name>
<feature type="active site" description="Nucleophile" evidence="12 13">
    <location>
        <position position="77"/>
    </location>
</feature>
<evidence type="ECO:0000313" key="15">
    <source>
        <dbReference type="EMBL" id="KAB7658295.1"/>
    </source>
</evidence>
<dbReference type="HAMAP" id="MF_00278">
    <property type="entry name" value="HisH"/>
    <property type="match status" value="1"/>
</dbReference>
<dbReference type="GO" id="GO:0016829">
    <property type="term" value="F:lyase activity"/>
    <property type="evidence" value="ECO:0007669"/>
    <property type="project" value="UniProtKB-KW"/>
</dbReference>
<dbReference type="GO" id="GO:0005737">
    <property type="term" value="C:cytoplasm"/>
    <property type="evidence" value="ECO:0007669"/>
    <property type="project" value="UniProtKB-SubCell"/>
</dbReference>
<dbReference type="GO" id="GO:0000107">
    <property type="term" value="F:imidazoleglycerol-phosphate synthase activity"/>
    <property type="evidence" value="ECO:0007669"/>
    <property type="project" value="UniProtKB-UniRule"/>
</dbReference>
<dbReference type="SUPFAM" id="SSF52317">
    <property type="entry name" value="Class I glutamine amidotransferase-like"/>
    <property type="match status" value="1"/>
</dbReference>
<evidence type="ECO:0000256" key="10">
    <source>
        <dbReference type="ARBA" id="ARBA00047838"/>
    </source>
</evidence>
<comment type="catalytic activity">
    <reaction evidence="10 12">
        <text>5-[(5-phospho-1-deoxy-D-ribulos-1-ylimino)methylamino]-1-(5-phospho-beta-D-ribosyl)imidazole-4-carboxamide + L-glutamine = D-erythro-1-(imidazol-4-yl)glycerol 3-phosphate + 5-amino-1-(5-phospho-beta-D-ribosyl)imidazole-4-carboxamide + L-glutamate + H(+)</text>
        <dbReference type="Rhea" id="RHEA:24793"/>
        <dbReference type="ChEBI" id="CHEBI:15378"/>
        <dbReference type="ChEBI" id="CHEBI:29985"/>
        <dbReference type="ChEBI" id="CHEBI:58278"/>
        <dbReference type="ChEBI" id="CHEBI:58359"/>
        <dbReference type="ChEBI" id="CHEBI:58475"/>
        <dbReference type="ChEBI" id="CHEBI:58525"/>
        <dbReference type="EC" id="4.3.2.10"/>
    </reaction>
</comment>
<dbReference type="NCBIfam" id="TIGR01855">
    <property type="entry name" value="IMP_synth_hisH"/>
    <property type="match status" value="1"/>
</dbReference>
<dbReference type="OrthoDB" id="9807137at2"/>
<evidence type="ECO:0000256" key="9">
    <source>
        <dbReference type="ARBA" id="ARBA00023239"/>
    </source>
</evidence>
<feature type="domain" description="Glutamine amidotransferase" evidence="14">
    <location>
        <begin position="5"/>
        <end position="197"/>
    </location>
</feature>
<dbReference type="PIRSF" id="PIRSF000495">
    <property type="entry name" value="Amidotransf_hisH"/>
    <property type="match status" value="1"/>
</dbReference>
<dbReference type="PANTHER" id="PTHR42701:SF1">
    <property type="entry name" value="IMIDAZOLE GLYCEROL PHOSPHATE SYNTHASE SUBUNIT HISH"/>
    <property type="match status" value="1"/>
</dbReference>
<feature type="active site" evidence="12 13">
    <location>
        <position position="181"/>
    </location>
</feature>
<dbReference type="EC" id="4.3.2.10" evidence="12"/>
<keyword evidence="4 12" id="KW-0963">Cytoplasm</keyword>
<proteinExistence type="inferred from homology"/>
<evidence type="ECO:0000256" key="4">
    <source>
        <dbReference type="ARBA" id="ARBA00022490"/>
    </source>
</evidence>
<comment type="pathway">
    <text evidence="2 12">Amino-acid biosynthesis; L-histidine biosynthesis; L-histidine from 5-phospho-alpha-D-ribose 1-diphosphate: step 5/9.</text>
</comment>
<dbReference type="Proteomes" id="UP000430564">
    <property type="component" value="Unassembled WGS sequence"/>
</dbReference>
<dbReference type="AlphaFoldDB" id="A0A6I1EX11"/>
<evidence type="ECO:0000256" key="13">
    <source>
        <dbReference type="PIRSR" id="PIRSR000495-1"/>
    </source>
</evidence>
<evidence type="ECO:0000313" key="16">
    <source>
        <dbReference type="Proteomes" id="UP000430564"/>
    </source>
</evidence>
<gene>
    <name evidence="12 15" type="primary">hisH</name>
    <name evidence="15" type="ORF">GBM95_07460</name>
</gene>
<comment type="subcellular location">
    <subcellularLocation>
        <location evidence="1 12">Cytoplasm</location>
    </subcellularLocation>
</comment>
<dbReference type="EC" id="3.5.1.2" evidence="12"/>
<comment type="catalytic activity">
    <reaction evidence="11 12">
        <text>L-glutamine + H2O = L-glutamate + NH4(+)</text>
        <dbReference type="Rhea" id="RHEA:15889"/>
        <dbReference type="ChEBI" id="CHEBI:15377"/>
        <dbReference type="ChEBI" id="CHEBI:28938"/>
        <dbReference type="ChEBI" id="CHEBI:29985"/>
        <dbReference type="ChEBI" id="CHEBI:58359"/>
        <dbReference type="EC" id="3.5.1.2"/>
    </reaction>
</comment>
<dbReference type="InterPro" id="IPR010139">
    <property type="entry name" value="Imidazole-glycPsynth_HisH"/>
</dbReference>
<evidence type="ECO:0000256" key="1">
    <source>
        <dbReference type="ARBA" id="ARBA00004496"/>
    </source>
</evidence>
<comment type="subunit">
    <text evidence="3 12">Heterodimer of HisH and HisF.</text>
</comment>
<feature type="active site" evidence="12 13">
    <location>
        <position position="183"/>
    </location>
</feature>
<evidence type="ECO:0000256" key="5">
    <source>
        <dbReference type="ARBA" id="ARBA00022605"/>
    </source>
</evidence>
<dbReference type="Pfam" id="PF00117">
    <property type="entry name" value="GATase"/>
    <property type="match status" value="1"/>
</dbReference>
<dbReference type="GO" id="GO:0000105">
    <property type="term" value="P:L-histidine biosynthetic process"/>
    <property type="evidence" value="ECO:0007669"/>
    <property type="project" value="UniProtKB-UniRule"/>
</dbReference>
<dbReference type="EMBL" id="WEHX01000047">
    <property type="protein sequence ID" value="KAB7658295.1"/>
    <property type="molecule type" value="Genomic_DNA"/>
</dbReference>
<dbReference type="UniPathway" id="UPA00031">
    <property type="reaction ID" value="UER00010"/>
</dbReference>
<evidence type="ECO:0000256" key="6">
    <source>
        <dbReference type="ARBA" id="ARBA00022801"/>
    </source>
</evidence>
<evidence type="ECO:0000256" key="2">
    <source>
        <dbReference type="ARBA" id="ARBA00005091"/>
    </source>
</evidence>
<evidence type="ECO:0000256" key="7">
    <source>
        <dbReference type="ARBA" id="ARBA00022962"/>
    </source>
</evidence>
<keyword evidence="6 12" id="KW-0378">Hydrolase</keyword>
<keyword evidence="8 12" id="KW-0368">Histidine biosynthesis</keyword>
<accession>A0A6I1EX11</accession>
<keyword evidence="5 12" id="KW-0028">Amino-acid biosynthesis</keyword>
<evidence type="ECO:0000256" key="3">
    <source>
        <dbReference type="ARBA" id="ARBA00011152"/>
    </source>
</evidence>
<dbReference type="FunFam" id="3.40.50.880:FF:000009">
    <property type="entry name" value="Imidazole glycerol phosphate synthase subunit HisH"/>
    <property type="match status" value="1"/>
</dbReference>
<dbReference type="PROSITE" id="PS51273">
    <property type="entry name" value="GATASE_TYPE_1"/>
    <property type="match status" value="1"/>
</dbReference>
<reference evidence="15 16" key="1">
    <citation type="submission" date="2019-10" db="EMBL/GenBank/DDBJ databases">
        <title>Genome diversity of Sutterella seckii.</title>
        <authorList>
            <person name="Chaplin A.V."/>
            <person name="Sokolova S.R."/>
            <person name="Mosin K.A."/>
            <person name="Ivanova E.L."/>
            <person name="Kochetkova T.O."/>
            <person name="Goltsov A.Y."/>
            <person name="Trofimov D.Y."/>
            <person name="Efimov B.A."/>
        </authorList>
    </citation>
    <scope>NUCLEOTIDE SEQUENCE [LARGE SCALE GENOMIC DNA]</scope>
    <source>
        <strain evidence="15 16">ASD393</strain>
    </source>
</reference>
<dbReference type="Gene3D" id="3.40.50.880">
    <property type="match status" value="1"/>
</dbReference>
<protein>
    <recommendedName>
        <fullName evidence="12">Imidazole glycerol phosphate synthase subunit HisH</fullName>
        <ecNumber evidence="12">4.3.2.10</ecNumber>
    </recommendedName>
    <alternativeName>
        <fullName evidence="12">IGP synthase glutaminase subunit</fullName>
        <ecNumber evidence="12">3.5.1.2</ecNumber>
    </alternativeName>
    <alternativeName>
        <fullName evidence="12">IGP synthase subunit HisH</fullName>
    </alternativeName>
    <alternativeName>
        <fullName evidence="12">ImGP synthase subunit HisH</fullName>
        <shortName evidence="12">IGPS subunit HisH</shortName>
    </alternativeName>
</protein>
<dbReference type="RefSeq" id="WP_152158530.1">
    <property type="nucleotide sequence ID" value="NZ_WEHX01000047.1"/>
</dbReference>
<dbReference type="InterPro" id="IPR029062">
    <property type="entry name" value="Class_I_gatase-like"/>
</dbReference>
<dbReference type="InterPro" id="IPR017926">
    <property type="entry name" value="GATASE"/>
</dbReference>
<keyword evidence="9 12" id="KW-0456">Lyase</keyword>
<evidence type="ECO:0000256" key="8">
    <source>
        <dbReference type="ARBA" id="ARBA00023102"/>
    </source>
</evidence>
<comment type="caution">
    <text evidence="15">The sequence shown here is derived from an EMBL/GenBank/DDBJ whole genome shotgun (WGS) entry which is preliminary data.</text>
</comment>
<keyword evidence="7 12" id="KW-0315">Glutamine amidotransferase</keyword>
<dbReference type="GO" id="GO:0004359">
    <property type="term" value="F:glutaminase activity"/>
    <property type="evidence" value="ECO:0007669"/>
    <property type="project" value="UniProtKB-EC"/>
</dbReference>